<evidence type="ECO:0000313" key="5">
    <source>
        <dbReference type="EMBL" id="KAK6328313.1"/>
    </source>
</evidence>
<feature type="domain" description="PDZ" evidence="2">
    <location>
        <begin position="1"/>
        <end position="65"/>
    </location>
</feature>
<feature type="compositionally biased region" description="Basic and acidic residues" evidence="1">
    <location>
        <begin position="286"/>
        <end position="296"/>
    </location>
</feature>
<dbReference type="CDD" id="cd00136">
    <property type="entry name" value="PDZ_canonical"/>
    <property type="match status" value="1"/>
</dbReference>
<dbReference type="EMBL" id="JAGTTL010000001">
    <property type="protein sequence ID" value="KAK6328313.1"/>
    <property type="molecule type" value="Genomic_DNA"/>
</dbReference>
<feature type="region of interest" description="Disordered" evidence="1">
    <location>
        <begin position="560"/>
        <end position="583"/>
    </location>
</feature>
<dbReference type="SUPFAM" id="SSF101447">
    <property type="entry name" value="Formin homology 2 domain (FH2 domain)"/>
    <property type="match status" value="1"/>
</dbReference>
<dbReference type="SMART" id="SM00498">
    <property type="entry name" value="FH2"/>
    <property type="match status" value="1"/>
</dbReference>
<evidence type="ECO:0000256" key="1">
    <source>
        <dbReference type="SAM" id="MobiDB-lite"/>
    </source>
</evidence>
<feature type="region of interest" description="Disordered" evidence="1">
    <location>
        <begin position="418"/>
        <end position="454"/>
    </location>
</feature>
<keyword evidence="6" id="KW-1185">Reference proteome</keyword>
<dbReference type="Pfam" id="PF24787">
    <property type="entry name" value="TEX47"/>
    <property type="match status" value="1"/>
</dbReference>
<feature type="compositionally biased region" description="Low complexity" evidence="1">
    <location>
        <begin position="946"/>
        <end position="970"/>
    </location>
</feature>
<protein>
    <recommendedName>
        <fullName evidence="7">Delphilin-like</fullName>
    </recommendedName>
</protein>
<dbReference type="Gene3D" id="1.20.58.2220">
    <property type="entry name" value="Formin, FH2 domain"/>
    <property type="match status" value="1"/>
</dbReference>
<feature type="domain" description="PDZ" evidence="2">
    <location>
        <begin position="82"/>
        <end position="154"/>
    </location>
</feature>
<feature type="compositionally biased region" description="Low complexity" evidence="1">
    <location>
        <begin position="441"/>
        <end position="454"/>
    </location>
</feature>
<feature type="domain" description="PDZ" evidence="2">
    <location>
        <begin position="346"/>
        <end position="423"/>
    </location>
</feature>
<feature type="region of interest" description="Disordered" evidence="1">
    <location>
        <begin position="605"/>
        <end position="634"/>
    </location>
</feature>
<name>A0AAN8MK14_9TELE</name>
<comment type="caution">
    <text evidence="5">The sequence shown here is derived from an EMBL/GenBank/DDBJ whole genome shotgun (WGS) entry which is preliminary data.</text>
</comment>
<dbReference type="Proteomes" id="UP001356427">
    <property type="component" value="Unassembled WGS sequence"/>
</dbReference>
<evidence type="ECO:0000259" key="4">
    <source>
        <dbReference type="PROSITE" id="PS51444"/>
    </source>
</evidence>
<dbReference type="InterPro" id="IPR051425">
    <property type="entry name" value="Formin_Homology"/>
</dbReference>
<dbReference type="SUPFAM" id="SSF50156">
    <property type="entry name" value="PDZ domain-like"/>
    <property type="match status" value="3"/>
</dbReference>
<feature type="compositionally biased region" description="Pro residues" evidence="1">
    <location>
        <begin position="997"/>
        <end position="1015"/>
    </location>
</feature>
<dbReference type="Pfam" id="PF00595">
    <property type="entry name" value="PDZ"/>
    <property type="match status" value="2"/>
</dbReference>
<dbReference type="PROSITE" id="PS50106">
    <property type="entry name" value="PDZ"/>
    <property type="match status" value="3"/>
</dbReference>
<evidence type="ECO:0000259" key="2">
    <source>
        <dbReference type="PROSITE" id="PS50106"/>
    </source>
</evidence>
<dbReference type="InterPro" id="IPR041489">
    <property type="entry name" value="PDZ_6"/>
</dbReference>
<evidence type="ECO:0000259" key="3">
    <source>
        <dbReference type="PROSITE" id="PS50925"/>
    </source>
</evidence>
<feature type="compositionally biased region" description="Polar residues" evidence="1">
    <location>
        <begin position="981"/>
        <end position="990"/>
    </location>
</feature>
<dbReference type="PANTHER" id="PTHR45725">
    <property type="entry name" value="FORMIN HOMOLOGY 2 FAMILY MEMBER"/>
    <property type="match status" value="1"/>
</dbReference>
<organism evidence="5 6">
    <name type="scientific">Coregonus suidteri</name>
    <dbReference type="NCBI Taxonomy" id="861788"/>
    <lineage>
        <taxon>Eukaryota</taxon>
        <taxon>Metazoa</taxon>
        <taxon>Chordata</taxon>
        <taxon>Craniata</taxon>
        <taxon>Vertebrata</taxon>
        <taxon>Euteleostomi</taxon>
        <taxon>Actinopterygii</taxon>
        <taxon>Neopterygii</taxon>
        <taxon>Teleostei</taxon>
        <taxon>Protacanthopterygii</taxon>
        <taxon>Salmoniformes</taxon>
        <taxon>Salmonidae</taxon>
        <taxon>Coregoninae</taxon>
        <taxon>Coregonus</taxon>
    </lineage>
</organism>
<feature type="domain" description="BLUF" evidence="3">
    <location>
        <begin position="1441"/>
        <end position="1544"/>
    </location>
</feature>
<gene>
    <name evidence="5" type="ORF">J4Q44_G00002910</name>
</gene>
<dbReference type="PANTHER" id="PTHR45725:SF12">
    <property type="entry name" value="DELPHILIN-RELATED"/>
    <property type="match status" value="1"/>
</dbReference>
<dbReference type="PROSITE" id="PS50925">
    <property type="entry name" value="BLUF"/>
    <property type="match status" value="1"/>
</dbReference>
<dbReference type="InterPro" id="IPR036034">
    <property type="entry name" value="PDZ_sf"/>
</dbReference>
<dbReference type="InterPro" id="IPR055308">
    <property type="entry name" value="TEX47-like"/>
</dbReference>
<evidence type="ECO:0008006" key="7">
    <source>
        <dbReference type="Google" id="ProtNLM"/>
    </source>
</evidence>
<evidence type="ECO:0000313" key="6">
    <source>
        <dbReference type="Proteomes" id="UP001356427"/>
    </source>
</evidence>
<dbReference type="CDD" id="cd07355">
    <property type="entry name" value="HN_L-delphilin-R2_like"/>
    <property type="match status" value="1"/>
</dbReference>
<feature type="region of interest" description="Disordered" evidence="1">
    <location>
        <begin position="678"/>
        <end position="704"/>
    </location>
</feature>
<dbReference type="InterPro" id="IPR015425">
    <property type="entry name" value="FH2_Formin"/>
</dbReference>
<dbReference type="InterPro" id="IPR042201">
    <property type="entry name" value="FH2_Formin_sf"/>
</dbReference>
<feature type="domain" description="FH2" evidence="4">
    <location>
        <begin position="1018"/>
        <end position="1415"/>
    </location>
</feature>
<feature type="compositionally biased region" description="Polar residues" evidence="1">
    <location>
        <begin position="324"/>
        <end position="341"/>
    </location>
</feature>
<dbReference type="Pfam" id="PF02181">
    <property type="entry name" value="FH2"/>
    <property type="match status" value="1"/>
</dbReference>
<accession>A0AAN8MK14</accession>
<dbReference type="CDD" id="cd07354">
    <property type="entry name" value="HN_L-delphilin-R1_like"/>
    <property type="match status" value="1"/>
</dbReference>
<dbReference type="SMART" id="SM00228">
    <property type="entry name" value="PDZ"/>
    <property type="match status" value="3"/>
</dbReference>
<feature type="compositionally biased region" description="Polar residues" evidence="1">
    <location>
        <begin position="684"/>
        <end position="702"/>
    </location>
</feature>
<dbReference type="InterPro" id="IPR007024">
    <property type="entry name" value="BLUF_domain"/>
</dbReference>
<proteinExistence type="predicted"/>
<dbReference type="Pfam" id="PF17820">
    <property type="entry name" value="PDZ_6"/>
    <property type="match status" value="1"/>
</dbReference>
<dbReference type="GO" id="GO:0009882">
    <property type="term" value="F:blue light photoreceptor activity"/>
    <property type="evidence" value="ECO:0007669"/>
    <property type="project" value="InterPro"/>
</dbReference>
<dbReference type="PROSITE" id="PS51444">
    <property type="entry name" value="FH2"/>
    <property type="match status" value="1"/>
</dbReference>
<dbReference type="Gene3D" id="2.30.42.10">
    <property type="match status" value="3"/>
</dbReference>
<feature type="region of interest" description="Disordered" evidence="1">
    <location>
        <begin position="716"/>
        <end position="771"/>
    </location>
</feature>
<feature type="region of interest" description="Disordered" evidence="1">
    <location>
        <begin position="276"/>
        <end position="346"/>
    </location>
</feature>
<feature type="region of interest" description="Disordered" evidence="1">
    <location>
        <begin position="888"/>
        <end position="1023"/>
    </location>
</feature>
<feature type="compositionally biased region" description="Polar residues" evidence="1">
    <location>
        <begin position="743"/>
        <end position="753"/>
    </location>
</feature>
<sequence length="1645" mass="183937">MPTSNQGWPEEFGFQLGGSGPSYILSVEEGSSAFLAGLQPGDQVLEIEGQNVSTLGFQAVISIAQTHRNIPPSIGVVSRIQQMDITPGPDGRFGFTIVGDCPLLVEDCSPCSPAGRGGLRAGDYVMEVNGIPVRQHEMAAALIKTSQGRLRLGVLCLGPRRRVHSSESMDGIQPGEDGVRTNRKHKALEFNRKIDQILGEEPEVKERLFAVLKQYAAEKKVDWLASVLPDILTTDEQQTLIGNIRIFIPKKHRQRFDEAVSQSLIQRICRSKSINELGRQGRLRRSRSEDHPDCHHGSKRASSVPRDPEEDGGGQERGERGYRKSTSGIPGHQSGANQSLQAPPRTVRVYRRKKSFGFTLRGHAPVCIDSVIPDSPAEDCGLKPGDRILFLNGLDMRNCSHEKVVSMLQGSGAMPTLVVEDGPSGYSHSDQGDEEDSSPGLALAVAPRSRSRSPVPLSSLQWVAEILPPSIRVHGRTFSQQLDHLLTVQERYTICKALETFFQHRNVDTLIVDVFPVLDTPAKQVIWQFIYQLLTYEEQEHCQSKISRFLGFKTAAAAEPVPGAGQEHHRRSSSVRVSGTSYRDTVRERSSDDCIIRTHLGMGIHVDAPGSGSGTPGERQCGDGTSFPESPDLNHMSGVYTELESVYTGKSAVKAMQQSHSRCSPLTLPDRAELGQTDAYGQSPARSSLSQGSTGNRKSGLSLTWKEPLPDPLYEFYHEGTIPSPGSADSNPYVSLESPPLSPQNSDDPTSPLSRRRKLFTFSRPPRSRDTDKFLDALSEQLGHRVTLVEDFLPGENDYEEMSFQDEQEVSYLPRQLSSASSEDISSNDDATSLTYSSGARMSFQPQHPIIPPPPPPPRAFTYNRPILHKVLPTRDELQGCVHHQAPQMTLPLGHRYSPQPSRPRNLPRQASQPQPLTQPILCPQLSPQPNRQSQLALQRHHQLHHQPYQPQPQLHHSLPPQAPHLSQPQSHPPQPPQSQTYETPTSVSELQKHKVPPPPPPPLPPPCDPPPLPNSSPCAGDTNHMSVRRLRWEQVENSEGTIWGQLGEDPDYDKLSDMVKYLDLELHFGTQRSSISLPEPAFLPESFKKKDVVEILSHKKAYNASILIAHLKLSPGELRKVLMTMSTDRLEPAHIKQLLLYAPDDQEVKQYQCFDQDSAKLSDPDQFVMQMLMVPEYKTRLRSLHFKTTLQEKTEEMKAGYEWIYRASVELRSSKKLAKILEFVLAMGNYLNNGQPKTNKTTGFKINFLTELSTTKTVDGKSTFLHILAKSLCQHFPELLNFARDLTTVPLAAKVNQRVLTAELADLHSIIKDIRTACQKIPATAEDHFAAVMSGFLENSHPAVQSLDSLQLRAMDEFTKVASYFGEDSKATSTEAFFAIFAEFTSKFERALNETQATENPCSPRVPSPLACVNPYFNAYKNSLFTDVEKQKTTCKKRFIHRLVYVATRKLNADDNQSAIAEYYEQFLSKFQKNTQTEKVTGILLLYPKSIIHLMESSSEVLHMILEDLNEMEKIPKCPLKEVRILVVSHCVLRRMFPLWGYRFVTLPLSLQDPNPQTQPVETLVPDSLAMIYKMCVCLLKRRGSGSGQDDQEQALLLEEDTVIYLCQSPVLHSPSTFLQTYTKPTNILMDSEIVWPTHRRLYW</sequence>
<feature type="compositionally biased region" description="Polar residues" evidence="1">
    <location>
        <begin position="909"/>
        <end position="918"/>
    </location>
</feature>
<reference evidence="5 6" key="1">
    <citation type="submission" date="2021-04" db="EMBL/GenBank/DDBJ databases">
        <authorList>
            <person name="De Guttry C."/>
            <person name="Zahm M."/>
            <person name="Klopp C."/>
            <person name="Cabau C."/>
            <person name="Louis A."/>
            <person name="Berthelot C."/>
            <person name="Parey E."/>
            <person name="Roest Crollius H."/>
            <person name="Montfort J."/>
            <person name="Robinson-Rechavi M."/>
            <person name="Bucao C."/>
            <person name="Bouchez O."/>
            <person name="Gislard M."/>
            <person name="Lluch J."/>
            <person name="Milhes M."/>
            <person name="Lampietro C."/>
            <person name="Lopez Roques C."/>
            <person name="Donnadieu C."/>
            <person name="Braasch I."/>
            <person name="Desvignes T."/>
            <person name="Postlethwait J."/>
            <person name="Bobe J."/>
            <person name="Wedekind C."/>
            <person name="Guiguen Y."/>
        </authorList>
    </citation>
    <scope>NUCLEOTIDE SEQUENCE [LARGE SCALE GENOMIC DNA]</scope>
    <source>
        <strain evidence="5">Cs_M1</strain>
        <tissue evidence="5">Blood</tissue>
    </source>
</reference>
<dbReference type="InterPro" id="IPR001478">
    <property type="entry name" value="PDZ"/>
</dbReference>
<dbReference type="GO" id="GO:0071949">
    <property type="term" value="F:FAD binding"/>
    <property type="evidence" value="ECO:0007669"/>
    <property type="project" value="InterPro"/>
</dbReference>
<dbReference type="Gene3D" id="1.20.1160.20">
    <property type="match status" value="2"/>
</dbReference>
<dbReference type="CDD" id="cd06744">
    <property type="entry name" value="PDZ2_L-delphilin-like"/>
    <property type="match status" value="1"/>
</dbReference>